<dbReference type="InterPro" id="IPR023296">
    <property type="entry name" value="Glyco_hydro_beta-prop_sf"/>
</dbReference>
<evidence type="ECO:0000256" key="2">
    <source>
        <dbReference type="ARBA" id="ARBA00022801"/>
    </source>
</evidence>
<protein>
    <submittedName>
        <fullName evidence="8">Invertase</fullName>
    </submittedName>
</protein>
<dbReference type="InterPro" id="IPR013189">
    <property type="entry name" value="Glyco_hydro_32_C"/>
</dbReference>
<dbReference type="Proteomes" id="UP000813461">
    <property type="component" value="Unassembled WGS sequence"/>
</dbReference>
<keyword evidence="2 4" id="KW-0378">Hydrolase</keyword>
<keyword evidence="5" id="KW-0732">Signal</keyword>
<keyword evidence="3 4" id="KW-0326">Glycosidase</keyword>
<sequence>MMLHHLLSLTALISVLDLASGQSSSSQNTPSTSATAIVSTAGAQISTSTYSQSDVPTGTAIPGNYDGAYRPQVHYSPPQGFMNDPNGMFVDENGTYHLYYQYNPVANVAGRQHWGHATSDDLYTWTNQPIALFPGGPTEGVFSGSAVVDVNNTSGFFPNQTNGVVAMYTINVPENQTQHIAYSYDNGYSFIKYENNPVLVPGGTHPTQYRDPKVIWYEDTQRWVMVVAYPIDFEIGIFSSPNLIDWTPESNFSHYGVTGLQYECPNMVELPVRGANGTEELKWVMLISINPGAPLGGSITEYFVGDFNGTHFEALDSTVRFTDFSKDNYAGQFFYGVAPNEDQITLNWASNWQYTNSVPTAGEQLGDGFRSVMTVPRGHYLKDLPRYGLSLISYPSNIMSIVDSELASNDSLDSRMVLDYSKVESGALYFEANVTGLTTPDSLDGEIYFNFSSSVSGESIAGGTFLGSGDVWLDRGHTDGFPNIFFTDKFSTTGLYNEAEGAWRLSGIIDRSIIEIFINGGELSASSLFFPTHPLDTVELKVAGLNSTATASVAVWSLKAAWSDQADANGIVRGNVTTGSN</sequence>
<dbReference type="CDD" id="cd18622">
    <property type="entry name" value="GH32_Inu-like"/>
    <property type="match status" value="1"/>
</dbReference>
<dbReference type="GO" id="GO:0005987">
    <property type="term" value="P:sucrose catabolic process"/>
    <property type="evidence" value="ECO:0007669"/>
    <property type="project" value="TreeGrafter"/>
</dbReference>
<organism evidence="8 9">
    <name type="scientific">Paraphoma chrysanthemicola</name>
    <dbReference type="NCBI Taxonomy" id="798071"/>
    <lineage>
        <taxon>Eukaryota</taxon>
        <taxon>Fungi</taxon>
        <taxon>Dikarya</taxon>
        <taxon>Ascomycota</taxon>
        <taxon>Pezizomycotina</taxon>
        <taxon>Dothideomycetes</taxon>
        <taxon>Pleosporomycetidae</taxon>
        <taxon>Pleosporales</taxon>
        <taxon>Pleosporineae</taxon>
        <taxon>Phaeosphaeriaceae</taxon>
        <taxon>Paraphoma</taxon>
    </lineage>
</organism>
<dbReference type="InterPro" id="IPR001362">
    <property type="entry name" value="Glyco_hydro_32"/>
</dbReference>
<dbReference type="PANTHER" id="PTHR42800:SF2">
    <property type="entry name" value="INVERTASE-RELATED"/>
    <property type="match status" value="1"/>
</dbReference>
<dbReference type="AlphaFoldDB" id="A0A8K0QTV7"/>
<feature type="domain" description="Glycosyl hydrolase family 32 C-terminal" evidence="7">
    <location>
        <begin position="470"/>
        <end position="557"/>
    </location>
</feature>
<gene>
    <name evidence="8" type="ORF">FB567DRAFT_634564</name>
</gene>
<dbReference type="InterPro" id="IPR018053">
    <property type="entry name" value="Glyco_hydro_32_AS"/>
</dbReference>
<evidence type="ECO:0000259" key="7">
    <source>
        <dbReference type="Pfam" id="PF08244"/>
    </source>
</evidence>
<dbReference type="InterPro" id="IPR013148">
    <property type="entry name" value="Glyco_hydro_32_N"/>
</dbReference>
<evidence type="ECO:0000313" key="8">
    <source>
        <dbReference type="EMBL" id="KAH7067880.1"/>
    </source>
</evidence>
<dbReference type="PANTHER" id="PTHR42800">
    <property type="entry name" value="EXOINULINASE INUD (AFU_ORTHOLOGUE AFUA_5G00480)"/>
    <property type="match status" value="1"/>
</dbReference>
<keyword evidence="9" id="KW-1185">Reference proteome</keyword>
<evidence type="ECO:0000256" key="1">
    <source>
        <dbReference type="ARBA" id="ARBA00009902"/>
    </source>
</evidence>
<reference evidence="8" key="1">
    <citation type="journal article" date="2021" name="Nat. Commun.">
        <title>Genetic determinants of endophytism in the Arabidopsis root mycobiome.</title>
        <authorList>
            <person name="Mesny F."/>
            <person name="Miyauchi S."/>
            <person name="Thiergart T."/>
            <person name="Pickel B."/>
            <person name="Atanasova L."/>
            <person name="Karlsson M."/>
            <person name="Huettel B."/>
            <person name="Barry K.W."/>
            <person name="Haridas S."/>
            <person name="Chen C."/>
            <person name="Bauer D."/>
            <person name="Andreopoulos W."/>
            <person name="Pangilinan J."/>
            <person name="LaButti K."/>
            <person name="Riley R."/>
            <person name="Lipzen A."/>
            <person name="Clum A."/>
            <person name="Drula E."/>
            <person name="Henrissat B."/>
            <person name="Kohler A."/>
            <person name="Grigoriev I.V."/>
            <person name="Martin F.M."/>
            <person name="Hacquard S."/>
        </authorList>
    </citation>
    <scope>NUCLEOTIDE SEQUENCE</scope>
    <source>
        <strain evidence="8">MPI-SDFR-AT-0120</strain>
    </source>
</reference>
<dbReference type="GO" id="GO:0004575">
    <property type="term" value="F:sucrose alpha-glucosidase activity"/>
    <property type="evidence" value="ECO:0007669"/>
    <property type="project" value="TreeGrafter"/>
</dbReference>
<dbReference type="OrthoDB" id="202537at2759"/>
<dbReference type="PROSITE" id="PS00609">
    <property type="entry name" value="GLYCOSYL_HYDROL_F32"/>
    <property type="match status" value="1"/>
</dbReference>
<dbReference type="SUPFAM" id="SSF75005">
    <property type="entry name" value="Arabinanase/levansucrase/invertase"/>
    <property type="match status" value="1"/>
</dbReference>
<dbReference type="InterPro" id="IPR013320">
    <property type="entry name" value="ConA-like_dom_sf"/>
</dbReference>
<feature type="domain" description="Glycosyl hydrolase family 32 N-terminal" evidence="6">
    <location>
        <begin position="74"/>
        <end position="383"/>
    </location>
</feature>
<comment type="caution">
    <text evidence="8">The sequence shown here is derived from an EMBL/GenBank/DDBJ whole genome shotgun (WGS) entry which is preliminary data.</text>
</comment>
<proteinExistence type="inferred from homology"/>
<dbReference type="GO" id="GO:0000324">
    <property type="term" value="C:fungal-type vacuole"/>
    <property type="evidence" value="ECO:0007669"/>
    <property type="project" value="TreeGrafter"/>
</dbReference>
<evidence type="ECO:0000256" key="4">
    <source>
        <dbReference type="RuleBase" id="RU362110"/>
    </source>
</evidence>
<dbReference type="Gene3D" id="2.115.10.20">
    <property type="entry name" value="Glycosyl hydrolase domain, family 43"/>
    <property type="match status" value="1"/>
</dbReference>
<dbReference type="Gene3D" id="2.60.120.560">
    <property type="entry name" value="Exo-inulinase, domain 1"/>
    <property type="match status" value="1"/>
</dbReference>
<dbReference type="EMBL" id="JAGMVJ010000033">
    <property type="protein sequence ID" value="KAH7067880.1"/>
    <property type="molecule type" value="Genomic_DNA"/>
</dbReference>
<name>A0A8K0QTV7_9PLEO</name>
<dbReference type="FunFam" id="2.115.10.20:FF:000002">
    <property type="entry name" value="Invertase 2"/>
    <property type="match status" value="1"/>
</dbReference>
<evidence type="ECO:0000256" key="5">
    <source>
        <dbReference type="SAM" id="SignalP"/>
    </source>
</evidence>
<accession>A0A8K0QTV7</accession>
<evidence type="ECO:0000313" key="9">
    <source>
        <dbReference type="Proteomes" id="UP000813461"/>
    </source>
</evidence>
<comment type="similarity">
    <text evidence="1 4">Belongs to the glycosyl hydrolase 32 family.</text>
</comment>
<evidence type="ECO:0000259" key="6">
    <source>
        <dbReference type="Pfam" id="PF00251"/>
    </source>
</evidence>
<dbReference type="SMART" id="SM00640">
    <property type="entry name" value="Glyco_32"/>
    <property type="match status" value="1"/>
</dbReference>
<feature type="chain" id="PRO_5035475937" evidence="5">
    <location>
        <begin position="22"/>
        <end position="581"/>
    </location>
</feature>
<dbReference type="Pfam" id="PF00251">
    <property type="entry name" value="Glyco_hydro_32N"/>
    <property type="match status" value="1"/>
</dbReference>
<dbReference type="SUPFAM" id="SSF49899">
    <property type="entry name" value="Concanavalin A-like lectins/glucanases"/>
    <property type="match status" value="1"/>
</dbReference>
<evidence type="ECO:0000256" key="3">
    <source>
        <dbReference type="ARBA" id="ARBA00023295"/>
    </source>
</evidence>
<dbReference type="Pfam" id="PF08244">
    <property type="entry name" value="Glyco_hydro_32C"/>
    <property type="match status" value="1"/>
</dbReference>
<feature type="signal peptide" evidence="5">
    <location>
        <begin position="1"/>
        <end position="21"/>
    </location>
</feature>